<reference evidence="2 3" key="1">
    <citation type="submission" date="2017-08" db="EMBL/GenBank/DDBJ databases">
        <title>The Vibrio qinghaiensis sp.-Q67 is a luminous bacteria isolated firstly from Qinghai lake, Qinghai province, China, which has been proved to be very sensitive to detect environmental and food pollutants. Therefore, complete genome analysis of V. qinghaiensis sp.-Q67 highlights the potential application of this strain on detection of hazards in the contaminated environments.</title>
        <authorList>
            <person name="Gong L."/>
        </authorList>
    </citation>
    <scope>NUCLEOTIDE SEQUENCE [LARGE SCALE GENOMIC DNA]</scope>
    <source>
        <strain evidence="2 3">Q67</strain>
    </source>
</reference>
<gene>
    <name evidence="2" type="ORF">CCZ37_00320</name>
</gene>
<name>A0A223MUH6_9VIBR</name>
<feature type="domain" description="DUF4124" evidence="1">
    <location>
        <begin position="24"/>
        <end position="70"/>
    </location>
</feature>
<dbReference type="EMBL" id="CP022741">
    <property type="protein sequence ID" value="ASU21174.1"/>
    <property type="molecule type" value="Genomic_DNA"/>
</dbReference>
<protein>
    <submittedName>
        <fullName evidence="2">Nitrogen regulation protein NR</fullName>
    </submittedName>
</protein>
<keyword evidence="3" id="KW-1185">Reference proteome</keyword>
<dbReference type="Pfam" id="PF13511">
    <property type="entry name" value="DUF4124"/>
    <property type="match status" value="1"/>
</dbReference>
<dbReference type="KEGG" id="vqi:CCZ37_00320"/>
<organism evidence="2 3">
    <name type="scientific">Vibrio qinghaiensis</name>
    <dbReference type="NCBI Taxonomy" id="2025808"/>
    <lineage>
        <taxon>Bacteria</taxon>
        <taxon>Pseudomonadati</taxon>
        <taxon>Pseudomonadota</taxon>
        <taxon>Gammaproteobacteria</taxon>
        <taxon>Vibrionales</taxon>
        <taxon>Vibrionaceae</taxon>
        <taxon>Vibrio</taxon>
    </lineage>
</organism>
<proteinExistence type="predicted"/>
<dbReference type="Proteomes" id="UP000215148">
    <property type="component" value="Chromosome 1"/>
</dbReference>
<dbReference type="AlphaFoldDB" id="A0A223MUH6"/>
<dbReference type="InterPro" id="IPR025392">
    <property type="entry name" value="DUF4124"/>
</dbReference>
<sequence>MKTSLYRGMTVNLIRTLLLTIIMLYSATSIAQNVYTWVDANGVLHLSDVPQDKGAKQISIPDFQADAPEPTFETSHPVTNLTKELPLEKSATNINKMEPLTIAIHSPAEDETLRSNAGVISINAELNRNLTVNEQLQLVMNDKAYGAPTTQPTWTLKNLDRGTHRFLIQVVVNGKIIASSNPVTVHLHRASIK</sequence>
<evidence type="ECO:0000313" key="3">
    <source>
        <dbReference type="Proteomes" id="UP000215148"/>
    </source>
</evidence>
<evidence type="ECO:0000259" key="1">
    <source>
        <dbReference type="Pfam" id="PF13511"/>
    </source>
</evidence>
<evidence type="ECO:0000313" key="2">
    <source>
        <dbReference type="EMBL" id="ASU21174.1"/>
    </source>
</evidence>
<accession>A0A223MUH6</accession>